<sequence length="364" mass="41426">MEGDCFGKLPAELLGKIATALPLDEAARTSVLSRRWRSQWRLAALPNRHFAGGSVTKFTPDGYPISCFDTVGDFLSWVDQVIRRREPFPPRRRTGSLIVPRRTDLSIDSLGLNFDPEDPHYGWIEFNKDRSKTAIPLVDGACTCCRSKVVSFLSRRLPQPPHGLSLCSLLSGGRRKELLKQLTLRNCDMDILSRHLSGDPGHSFECLRSLVVQKGRSIGVRFLARFIYGCRDLRNMTLEDCSIVDDTVPSRFSGLLVIAGSPLVHLRLTRCSGFNEIWYQLGKVRRYAYPSEIYQETVDYNFADLDGTPPLPEERQGPELEMPPSLRNALLAYELRLQNDDEEEITMTDEEEVAYNFYDQFDRN</sequence>
<dbReference type="PANTHER" id="PTHR31639:SF256">
    <property type="entry name" value="OS07G0242900 PROTEIN"/>
    <property type="match status" value="1"/>
</dbReference>
<dbReference type="EMBL" id="OZ034814">
    <property type="protein sequence ID" value="CAL1359222.1"/>
    <property type="molecule type" value="Genomic_DNA"/>
</dbReference>
<dbReference type="Proteomes" id="UP001497516">
    <property type="component" value="Chromosome 10"/>
</dbReference>
<protein>
    <recommendedName>
        <fullName evidence="3">F-box domain-containing protein</fullName>
    </recommendedName>
</protein>
<accession>A0AAV2CTH3</accession>
<gene>
    <name evidence="1" type="ORF">LTRI10_LOCUS6725</name>
</gene>
<dbReference type="AlphaFoldDB" id="A0AAV2CTH3"/>
<organism evidence="1 2">
    <name type="scientific">Linum trigynum</name>
    <dbReference type="NCBI Taxonomy" id="586398"/>
    <lineage>
        <taxon>Eukaryota</taxon>
        <taxon>Viridiplantae</taxon>
        <taxon>Streptophyta</taxon>
        <taxon>Embryophyta</taxon>
        <taxon>Tracheophyta</taxon>
        <taxon>Spermatophyta</taxon>
        <taxon>Magnoliopsida</taxon>
        <taxon>eudicotyledons</taxon>
        <taxon>Gunneridae</taxon>
        <taxon>Pentapetalae</taxon>
        <taxon>rosids</taxon>
        <taxon>fabids</taxon>
        <taxon>Malpighiales</taxon>
        <taxon>Linaceae</taxon>
        <taxon>Linum</taxon>
    </lineage>
</organism>
<evidence type="ECO:0000313" key="2">
    <source>
        <dbReference type="Proteomes" id="UP001497516"/>
    </source>
</evidence>
<reference evidence="1 2" key="1">
    <citation type="submission" date="2024-04" db="EMBL/GenBank/DDBJ databases">
        <authorList>
            <person name="Fracassetti M."/>
        </authorList>
    </citation>
    <scope>NUCLEOTIDE SEQUENCE [LARGE SCALE GENOMIC DNA]</scope>
</reference>
<dbReference type="SUPFAM" id="SSF81383">
    <property type="entry name" value="F-box domain"/>
    <property type="match status" value="1"/>
</dbReference>
<evidence type="ECO:0000313" key="1">
    <source>
        <dbReference type="EMBL" id="CAL1359222.1"/>
    </source>
</evidence>
<name>A0AAV2CTH3_9ROSI</name>
<proteinExistence type="predicted"/>
<dbReference type="Gene3D" id="3.80.10.10">
    <property type="entry name" value="Ribonuclease Inhibitor"/>
    <property type="match status" value="1"/>
</dbReference>
<dbReference type="InterPro" id="IPR036047">
    <property type="entry name" value="F-box-like_dom_sf"/>
</dbReference>
<keyword evidence="2" id="KW-1185">Reference proteome</keyword>
<dbReference type="SUPFAM" id="SSF52047">
    <property type="entry name" value="RNI-like"/>
    <property type="match status" value="1"/>
</dbReference>
<dbReference type="PANTHER" id="PTHR31639">
    <property type="entry name" value="F-BOX PROTEIN-LIKE"/>
    <property type="match status" value="1"/>
</dbReference>
<dbReference type="InterPro" id="IPR032675">
    <property type="entry name" value="LRR_dom_sf"/>
</dbReference>
<evidence type="ECO:0008006" key="3">
    <source>
        <dbReference type="Google" id="ProtNLM"/>
    </source>
</evidence>